<sequence>MFKSIRAQIALLAIVPLVAFMIASGLALNEAMIESRKASEILPTALISERSEAVLHELQKERGRTAVLMASGYAAGTRTA</sequence>
<proteinExistence type="predicted"/>
<evidence type="ECO:0008006" key="3">
    <source>
        <dbReference type="Google" id="ProtNLM"/>
    </source>
</evidence>
<dbReference type="Proteomes" id="UP000004703">
    <property type="component" value="Chromosome"/>
</dbReference>
<reference evidence="1 2" key="2">
    <citation type="submission" date="2013-04" db="EMBL/GenBank/DDBJ databases">
        <authorList>
            <person name="Fiebig A."/>
            <person name="Pradella S."/>
            <person name="Wagner-Doebler I."/>
        </authorList>
    </citation>
    <scope>NUCLEOTIDE SEQUENCE [LARGE SCALE GENOMIC DNA]</scope>
    <source>
        <strain evidence="2">DSM 17067 / NCIMB 14079 / DFL-11</strain>
    </source>
</reference>
<dbReference type="AlphaFoldDB" id="A0A5E8GZT4"/>
<organism evidence="1 2">
    <name type="scientific">Roseibium alexandrii (strain DSM 17067 / NCIMB 14079 / DFL-11)</name>
    <name type="common">Labrenzia alexandrii</name>
    <dbReference type="NCBI Taxonomy" id="244592"/>
    <lineage>
        <taxon>Bacteria</taxon>
        <taxon>Pseudomonadati</taxon>
        <taxon>Pseudomonadota</taxon>
        <taxon>Alphaproteobacteria</taxon>
        <taxon>Hyphomicrobiales</taxon>
        <taxon>Stappiaceae</taxon>
        <taxon>Roseibium</taxon>
    </lineage>
</organism>
<name>A0A5E8GZT4_ROSAD</name>
<accession>A0A5E8GZT4</accession>
<dbReference type="EMBL" id="ACCU02000003">
    <property type="protein sequence ID" value="EEE45479.1"/>
    <property type="molecule type" value="Genomic_DNA"/>
</dbReference>
<protein>
    <recommendedName>
        <fullName evidence="3">Methyl-accepting chemotaxis protein</fullName>
    </recommendedName>
</protein>
<evidence type="ECO:0000313" key="1">
    <source>
        <dbReference type="EMBL" id="EEE45479.1"/>
    </source>
</evidence>
<dbReference type="RefSeq" id="WP_008193437.1">
    <property type="nucleotide sequence ID" value="NZ_CM011002.1"/>
</dbReference>
<reference evidence="1 2" key="1">
    <citation type="submission" date="2008-01" db="EMBL/GenBank/DDBJ databases">
        <authorList>
            <person name="Wagner-Dobler I."/>
            <person name="Ferriera S."/>
            <person name="Johnson J."/>
            <person name="Kravitz S."/>
            <person name="Beeson K."/>
            <person name="Sutton G."/>
            <person name="Rogers Y.-H."/>
            <person name="Friedman R."/>
            <person name="Frazier M."/>
            <person name="Venter J.C."/>
        </authorList>
    </citation>
    <scope>NUCLEOTIDE SEQUENCE [LARGE SCALE GENOMIC DNA]</scope>
    <source>
        <strain evidence="2">DSM 17067 / NCIMB 14079 / DFL-11</strain>
    </source>
</reference>
<evidence type="ECO:0000313" key="2">
    <source>
        <dbReference type="Proteomes" id="UP000004703"/>
    </source>
</evidence>
<comment type="caution">
    <text evidence="1">The sequence shown here is derived from an EMBL/GenBank/DDBJ whole genome shotgun (WGS) entry which is preliminary data.</text>
</comment>
<gene>
    <name evidence="1" type="ORF">SADFL11_2768</name>
</gene>